<dbReference type="InterPro" id="IPR040503">
    <property type="entry name" value="TRHO_N"/>
</dbReference>
<accession>A4GJ69</accession>
<dbReference type="InterPro" id="IPR036873">
    <property type="entry name" value="Rhodanese-like_dom_sf"/>
</dbReference>
<dbReference type="EC" id="1.14.-.-" evidence="1"/>
<keyword evidence="1" id="KW-0560">Oxidoreductase</keyword>
<evidence type="ECO:0000259" key="2">
    <source>
        <dbReference type="PROSITE" id="PS50206"/>
    </source>
</evidence>
<dbReference type="PROSITE" id="PS50206">
    <property type="entry name" value="RHODANESE_3"/>
    <property type="match status" value="1"/>
</dbReference>
<dbReference type="PANTHER" id="PTHR43268:SF3">
    <property type="entry name" value="RHODANESE-LIKE DOMAIN-CONTAINING PROTEIN 7-RELATED"/>
    <property type="match status" value="1"/>
</dbReference>
<dbReference type="NCBIfam" id="NF001136">
    <property type="entry name" value="PRK00142.1-4"/>
    <property type="match status" value="1"/>
</dbReference>
<dbReference type="Gene3D" id="3.30.70.100">
    <property type="match status" value="1"/>
</dbReference>
<gene>
    <name evidence="1" type="primary">trhO</name>
    <name evidence="3" type="ORF">MBMO_EB0-49D07.0007</name>
</gene>
<keyword evidence="1" id="KW-0819">tRNA processing</keyword>
<dbReference type="Gene3D" id="3.40.250.10">
    <property type="entry name" value="Rhodanese-like domain"/>
    <property type="match status" value="1"/>
</dbReference>
<comment type="function">
    <text evidence="1">Catalyzes oxygen-dependent 5-hydroxyuridine (ho5U) modification at position 34 in tRNAs.</text>
</comment>
<evidence type="ECO:0000256" key="1">
    <source>
        <dbReference type="HAMAP-Rule" id="MF_00469"/>
    </source>
</evidence>
<dbReference type="HAMAP" id="MF_00469">
    <property type="entry name" value="TrhO"/>
    <property type="match status" value="1"/>
</dbReference>
<dbReference type="InterPro" id="IPR001763">
    <property type="entry name" value="Rhodanese-like_dom"/>
</dbReference>
<dbReference type="Pfam" id="PF00581">
    <property type="entry name" value="Rhodanese"/>
    <property type="match status" value="1"/>
</dbReference>
<dbReference type="InterPro" id="IPR020936">
    <property type="entry name" value="TrhO"/>
</dbReference>
<organism evidence="3">
    <name type="scientific">uncultured marine bacterium EB0_49D07</name>
    <dbReference type="NCBI Taxonomy" id="415439"/>
    <lineage>
        <taxon>Bacteria</taxon>
        <taxon>environmental samples</taxon>
    </lineage>
</organism>
<dbReference type="CDD" id="cd01518">
    <property type="entry name" value="RHOD_YceA"/>
    <property type="match status" value="1"/>
</dbReference>
<dbReference type="AlphaFoldDB" id="A4GJ69"/>
<sequence>MKNNIFQVAAFYKFTALSNLEGLQKIFYQFLLDQKIKGTILLAAEGINGTVAGSKIAIEAFQKFLDKKKLLSPSDFKVSISEKDPFPRLKVKIKNEIVSIGNEFANPQEIVGEYIQPKDWNNLISREDVLVLDTRNTYEHSIGTFKNSIQPETTNFREFPEWVEQLESSKHNNKDQKIAMFCTGGIRCEKASSLLKAKGFHHVYHLKGGILSYMDQIDESDSLWDGECFVFDDRVALNHKLEVGSFDMCHGCRMPITESEKHSEQFQKGISCPNCFDTKTPEQKKRYAERIKQIDLAKQRNKNHLGSKSS</sequence>
<comment type="similarity">
    <text evidence="1">Belongs to the TrhO family.</text>
</comment>
<dbReference type="GO" id="GO:0006400">
    <property type="term" value="P:tRNA modification"/>
    <property type="evidence" value="ECO:0007669"/>
    <property type="project" value="UniProtKB-UniRule"/>
</dbReference>
<dbReference type="Pfam" id="PF17773">
    <property type="entry name" value="UPF0176_N"/>
    <property type="match status" value="1"/>
</dbReference>
<name>A4GJ69_9BACT</name>
<dbReference type="SMART" id="SM00450">
    <property type="entry name" value="RHOD"/>
    <property type="match status" value="1"/>
</dbReference>
<feature type="domain" description="Rhodanese" evidence="2">
    <location>
        <begin position="125"/>
        <end position="222"/>
    </location>
</feature>
<dbReference type="SUPFAM" id="SSF52821">
    <property type="entry name" value="Rhodanese/Cell cycle control phosphatase"/>
    <property type="match status" value="1"/>
</dbReference>
<reference evidence="3" key="1">
    <citation type="journal article" date="2007" name="Environ. Microbiol.">
        <title>Proteorhodopsin photosystem gene clusters exhibit co-evolutionary trends and shared ancestry among diverse marine microbial phyla.</title>
        <authorList>
            <person name="McCarren J."/>
            <person name="Delong E.F."/>
        </authorList>
    </citation>
    <scope>NUCLEOTIDE SEQUENCE</scope>
</reference>
<protein>
    <recommendedName>
        <fullName evidence="1">tRNA uridine(34) hydroxylase</fullName>
        <ecNumber evidence="1">1.14.-.-</ecNumber>
    </recommendedName>
    <alternativeName>
        <fullName evidence="1">tRNA hydroxylation protein O</fullName>
    </alternativeName>
</protein>
<dbReference type="PANTHER" id="PTHR43268">
    <property type="entry name" value="THIOSULFATE SULFURTRANSFERASE/RHODANESE-LIKE DOMAIN-CONTAINING PROTEIN 2"/>
    <property type="match status" value="1"/>
</dbReference>
<proteinExistence type="inferred from homology"/>
<comment type="catalytic activity">
    <reaction evidence="1">
        <text>uridine(34) in tRNA + AH2 + O2 = 5-hydroxyuridine(34) in tRNA + A + H2O</text>
        <dbReference type="Rhea" id="RHEA:64224"/>
        <dbReference type="Rhea" id="RHEA-COMP:11727"/>
        <dbReference type="Rhea" id="RHEA-COMP:13381"/>
        <dbReference type="ChEBI" id="CHEBI:13193"/>
        <dbReference type="ChEBI" id="CHEBI:15377"/>
        <dbReference type="ChEBI" id="CHEBI:15379"/>
        <dbReference type="ChEBI" id="CHEBI:17499"/>
        <dbReference type="ChEBI" id="CHEBI:65315"/>
        <dbReference type="ChEBI" id="CHEBI:136877"/>
    </reaction>
</comment>
<evidence type="ECO:0000313" key="3">
    <source>
        <dbReference type="EMBL" id="ABL97164.1"/>
    </source>
</evidence>
<dbReference type="EMBL" id="EF107099">
    <property type="protein sequence ID" value="ABL97164.1"/>
    <property type="molecule type" value="Genomic_DNA"/>
</dbReference>
<dbReference type="GO" id="GO:0016705">
    <property type="term" value="F:oxidoreductase activity, acting on paired donors, with incorporation or reduction of molecular oxygen"/>
    <property type="evidence" value="ECO:0007669"/>
    <property type="project" value="UniProtKB-UniRule"/>
</dbReference>